<keyword evidence="4" id="KW-1185">Reference proteome</keyword>
<sequence>MNLNIRASSATGFRADRQRGAQLVELALMLPVVLTVIFAIVGYSLLFMIQHTLSSAVSQGARSVAVAGSTADPEAAARQLLLNALPSAMYPAGFSFSTDQLAGAADCGNALGGGTNPTLNCLEFRGFFTTSENAFLSNIPFADTFFPDQLSASAVVLYQSTDAL</sequence>
<keyword evidence="1" id="KW-0812">Transmembrane</keyword>
<dbReference type="EMBL" id="JANKHG010000014">
    <property type="protein sequence ID" value="MCR2745637.1"/>
    <property type="molecule type" value="Genomic_DNA"/>
</dbReference>
<comment type="caution">
    <text evidence="3">The sequence shown here is derived from an EMBL/GenBank/DDBJ whole genome shotgun (WGS) entry which is preliminary data.</text>
</comment>
<organism evidence="3 4">
    <name type="scientific">Limnobacter parvus</name>
    <dbReference type="NCBI Taxonomy" id="2939690"/>
    <lineage>
        <taxon>Bacteria</taxon>
        <taxon>Pseudomonadati</taxon>
        <taxon>Pseudomonadota</taxon>
        <taxon>Betaproteobacteria</taxon>
        <taxon>Burkholderiales</taxon>
        <taxon>Burkholderiaceae</taxon>
        <taxon>Limnobacter</taxon>
    </lineage>
</organism>
<keyword evidence="1" id="KW-0472">Membrane</keyword>
<feature type="domain" description="TadE-like" evidence="2">
    <location>
        <begin position="20"/>
        <end position="62"/>
    </location>
</feature>
<accession>A0ABT1XH96</accession>
<proteinExistence type="predicted"/>
<dbReference type="InterPro" id="IPR012495">
    <property type="entry name" value="TadE-like_dom"/>
</dbReference>
<protein>
    <submittedName>
        <fullName evidence="3">Pilus assembly protein</fullName>
    </submittedName>
</protein>
<gene>
    <name evidence="3" type="ORF">NSP04_03135</name>
</gene>
<dbReference type="Pfam" id="PF07811">
    <property type="entry name" value="TadE"/>
    <property type="match status" value="1"/>
</dbReference>
<keyword evidence="1" id="KW-1133">Transmembrane helix</keyword>
<name>A0ABT1XH96_9BURK</name>
<evidence type="ECO:0000313" key="3">
    <source>
        <dbReference type="EMBL" id="MCR2745637.1"/>
    </source>
</evidence>
<evidence type="ECO:0000313" key="4">
    <source>
        <dbReference type="Proteomes" id="UP001165267"/>
    </source>
</evidence>
<dbReference type="Proteomes" id="UP001165267">
    <property type="component" value="Unassembled WGS sequence"/>
</dbReference>
<dbReference type="RefSeq" id="WP_257510883.1">
    <property type="nucleotide sequence ID" value="NZ_JANKHG010000014.1"/>
</dbReference>
<evidence type="ECO:0000256" key="1">
    <source>
        <dbReference type="SAM" id="Phobius"/>
    </source>
</evidence>
<feature type="transmembrane region" description="Helical" evidence="1">
    <location>
        <begin position="23"/>
        <end position="49"/>
    </location>
</feature>
<evidence type="ECO:0000259" key="2">
    <source>
        <dbReference type="Pfam" id="PF07811"/>
    </source>
</evidence>
<reference evidence="3" key="1">
    <citation type="submission" date="2022-07" db="EMBL/GenBank/DDBJ databases">
        <authorList>
            <person name="Xamxidin M."/>
        </authorList>
    </citation>
    <scope>NUCLEOTIDE SEQUENCE</scope>
    <source>
        <strain evidence="3">YS8-69</strain>
    </source>
</reference>